<dbReference type="GO" id="GO:0016788">
    <property type="term" value="F:hydrolase activity, acting on ester bonds"/>
    <property type="evidence" value="ECO:0007669"/>
    <property type="project" value="InterPro"/>
</dbReference>
<sequence>MSVLTNNLILILLPIALGSPLNDIHSSMTLKSPVNPINERDNSFVWASVGDSWAAGVSYSPTQHTDYDNDKNGCHRWKDSYGPIMERNKTWTTGLQTFNFAACSGAILSNIVASPQGDNPPQMTLVGSPQMITYHAGGNNCGFGAVVNDCIYQPWGNYGAEYPDPSGQCAKQLADRNTYIDKAGDGGLYQDELNTVRDLLGHPAVKDNKDFHLYVLGYAHFFNEGANYCDDISFGVLASVPLVGNAPKVTNRLRTDLNDGVERVNKILARVAKDVGDSRVKFLDISPAFKDHRFCEDRHNYKDQWYNADVWLWNFNTPADDPPADPALIDAWLNGNRFPDNTTLPNYPNGTKVGVEMQGGVVTDGSGGSTGPGPTWFQRPFHPKKGGTQAIADIVIAQAIADKIPGVVGSSPPTTGTCDCNENGCSPESPACCANGTC</sequence>
<dbReference type="GO" id="GO:0006629">
    <property type="term" value="P:lipid metabolic process"/>
    <property type="evidence" value="ECO:0007669"/>
    <property type="project" value="TreeGrafter"/>
</dbReference>
<name>A0A9Q0AR66_9PEZI</name>
<dbReference type="PANTHER" id="PTHR37981">
    <property type="entry name" value="LIPASE 2"/>
    <property type="match status" value="1"/>
</dbReference>
<keyword evidence="3" id="KW-1185">Reference proteome</keyword>
<evidence type="ECO:0000256" key="1">
    <source>
        <dbReference type="SAM" id="SignalP"/>
    </source>
</evidence>
<evidence type="ECO:0008006" key="4">
    <source>
        <dbReference type="Google" id="ProtNLM"/>
    </source>
</evidence>
<dbReference type="PANTHER" id="PTHR37981:SF1">
    <property type="entry name" value="SGNH HYDROLASE-TYPE ESTERASE DOMAIN-CONTAINING PROTEIN"/>
    <property type="match status" value="1"/>
</dbReference>
<dbReference type="SUPFAM" id="SSF52266">
    <property type="entry name" value="SGNH hydrolase"/>
    <property type="match status" value="1"/>
</dbReference>
<evidence type="ECO:0000313" key="3">
    <source>
        <dbReference type="Proteomes" id="UP000829685"/>
    </source>
</evidence>
<feature type="signal peptide" evidence="1">
    <location>
        <begin position="1"/>
        <end position="18"/>
    </location>
</feature>
<protein>
    <recommendedName>
        <fullName evidence="4">SGNH hydrolase-type esterase domain-containing protein</fullName>
    </recommendedName>
</protein>
<organism evidence="2 3">
    <name type="scientific">Neoarthrinium moseri</name>
    <dbReference type="NCBI Taxonomy" id="1658444"/>
    <lineage>
        <taxon>Eukaryota</taxon>
        <taxon>Fungi</taxon>
        <taxon>Dikarya</taxon>
        <taxon>Ascomycota</taxon>
        <taxon>Pezizomycotina</taxon>
        <taxon>Sordariomycetes</taxon>
        <taxon>Xylariomycetidae</taxon>
        <taxon>Amphisphaeriales</taxon>
        <taxon>Apiosporaceae</taxon>
        <taxon>Neoarthrinium</taxon>
    </lineage>
</organism>
<dbReference type="InterPro" id="IPR037460">
    <property type="entry name" value="SEST-like"/>
</dbReference>
<dbReference type="EMBL" id="JAFIMR010000009">
    <property type="protein sequence ID" value="KAI1874555.1"/>
    <property type="molecule type" value="Genomic_DNA"/>
</dbReference>
<dbReference type="AlphaFoldDB" id="A0A9Q0AR66"/>
<dbReference type="InterPro" id="IPR036514">
    <property type="entry name" value="SGNH_hydro_sf"/>
</dbReference>
<dbReference type="CDD" id="cd01823">
    <property type="entry name" value="SEST_like"/>
    <property type="match status" value="1"/>
</dbReference>
<evidence type="ECO:0000313" key="2">
    <source>
        <dbReference type="EMBL" id="KAI1874555.1"/>
    </source>
</evidence>
<dbReference type="Proteomes" id="UP000829685">
    <property type="component" value="Unassembled WGS sequence"/>
</dbReference>
<comment type="caution">
    <text evidence="2">The sequence shown here is derived from an EMBL/GenBank/DDBJ whole genome shotgun (WGS) entry which is preliminary data.</text>
</comment>
<accession>A0A9Q0AR66</accession>
<dbReference type="Gene3D" id="3.40.50.1110">
    <property type="entry name" value="SGNH hydrolase"/>
    <property type="match status" value="1"/>
</dbReference>
<gene>
    <name evidence="2" type="ORF">JX265_004763</name>
</gene>
<reference evidence="2" key="1">
    <citation type="submission" date="2021-03" db="EMBL/GenBank/DDBJ databases">
        <title>Revisited historic fungal species revealed as producer of novel bioactive compounds through whole genome sequencing and comparative genomics.</title>
        <authorList>
            <person name="Vignolle G.A."/>
            <person name="Hochenegger N."/>
            <person name="Mach R.L."/>
            <person name="Mach-Aigner A.R."/>
            <person name="Javad Rahimi M."/>
            <person name="Salim K.A."/>
            <person name="Chan C.M."/>
            <person name="Lim L.B.L."/>
            <person name="Cai F."/>
            <person name="Druzhinina I.S."/>
            <person name="U'Ren J.M."/>
            <person name="Derntl C."/>
        </authorList>
    </citation>
    <scope>NUCLEOTIDE SEQUENCE</scope>
    <source>
        <strain evidence="2">TUCIM 5799</strain>
    </source>
</reference>
<feature type="chain" id="PRO_5040202808" description="SGNH hydrolase-type esterase domain-containing protein" evidence="1">
    <location>
        <begin position="19"/>
        <end position="438"/>
    </location>
</feature>
<proteinExistence type="predicted"/>
<keyword evidence="1" id="KW-0732">Signal</keyword>